<feature type="region of interest" description="Disordered" evidence="3">
    <location>
        <begin position="326"/>
        <end position="360"/>
    </location>
</feature>
<dbReference type="EMBL" id="AEMG01000004">
    <property type="protein sequence ID" value="EFW93255.1"/>
    <property type="molecule type" value="Genomic_DNA"/>
</dbReference>
<evidence type="ECO:0000313" key="6">
    <source>
        <dbReference type="Proteomes" id="UP000003751"/>
    </source>
</evidence>
<dbReference type="SUPFAM" id="SSF49299">
    <property type="entry name" value="PKD domain"/>
    <property type="match status" value="1"/>
</dbReference>
<dbReference type="Gene3D" id="2.60.40.10">
    <property type="entry name" value="Immunoglobulins"/>
    <property type="match status" value="1"/>
</dbReference>
<feature type="compositionally biased region" description="Low complexity" evidence="3">
    <location>
        <begin position="343"/>
        <end position="358"/>
    </location>
</feature>
<evidence type="ECO:0000256" key="1">
    <source>
        <dbReference type="ARBA" id="ARBA00022729"/>
    </source>
</evidence>
<dbReference type="InterPro" id="IPR006311">
    <property type="entry name" value="TAT_signal"/>
</dbReference>
<feature type="domain" description="PKD" evidence="4">
    <location>
        <begin position="346"/>
        <end position="427"/>
    </location>
</feature>
<dbReference type="InterPro" id="IPR000601">
    <property type="entry name" value="PKD_dom"/>
</dbReference>
<dbReference type="Proteomes" id="UP000003751">
    <property type="component" value="Unassembled WGS sequence"/>
</dbReference>
<dbReference type="Gene3D" id="3.40.50.1820">
    <property type="entry name" value="alpha/beta hydrolase"/>
    <property type="match status" value="1"/>
</dbReference>
<dbReference type="STRING" id="797209.GCA_000376445_01175"/>
<evidence type="ECO:0000256" key="3">
    <source>
        <dbReference type="SAM" id="MobiDB-lite"/>
    </source>
</evidence>
<dbReference type="PANTHER" id="PTHR43037:SF1">
    <property type="entry name" value="BLL1128 PROTEIN"/>
    <property type="match status" value="1"/>
</dbReference>
<dbReference type="OrthoDB" id="275398at2157"/>
<dbReference type="PROSITE" id="PS50093">
    <property type="entry name" value="PKD"/>
    <property type="match status" value="1"/>
</dbReference>
<dbReference type="NCBIfam" id="TIGR01840">
    <property type="entry name" value="esterase_phb"/>
    <property type="match status" value="1"/>
</dbReference>
<dbReference type="SUPFAM" id="SSF53474">
    <property type="entry name" value="alpha/beta-Hydrolases"/>
    <property type="match status" value="1"/>
</dbReference>
<keyword evidence="2" id="KW-0378">Hydrolase</keyword>
<reference evidence="5 6" key="1">
    <citation type="journal article" date="2014" name="ISME J.">
        <title>Trehalose/2-sulfotrehalose biosynthesis and glycine-betaine uptake are widely spread mechanisms for osmoadaptation in the Halobacteriales.</title>
        <authorList>
            <person name="Youssef N.H."/>
            <person name="Savage-Ashlock K.N."/>
            <person name="McCully A.L."/>
            <person name="Luedtke B."/>
            <person name="Shaw E.I."/>
            <person name="Hoff W.D."/>
            <person name="Elshahed M.S."/>
        </authorList>
    </citation>
    <scope>NUCLEOTIDE SEQUENCE [LARGE SCALE GENOMIC DNA]</scope>
    <source>
        <strain evidence="5 6">DX253</strain>
    </source>
</reference>
<dbReference type="InterPro" id="IPR022409">
    <property type="entry name" value="PKD/Chitinase_dom"/>
</dbReference>
<name>E7QQJ1_HALPU</name>
<organism evidence="5 6">
    <name type="scientific">Haladaptatus paucihalophilus DX253</name>
    <dbReference type="NCBI Taxonomy" id="797209"/>
    <lineage>
        <taxon>Archaea</taxon>
        <taxon>Methanobacteriati</taxon>
        <taxon>Methanobacteriota</taxon>
        <taxon>Stenosarchaea group</taxon>
        <taxon>Halobacteria</taxon>
        <taxon>Halobacteriales</taxon>
        <taxon>Haladaptataceae</taxon>
        <taxon>Haladaptatus</taxon>
    </lineage>
</organism>
<comment type="caution">
    <text evidence="5">The sequence shown here is derived from an EMBL/GenBank/DDBJ whole genome shotgun (WGS) entry which is preliminary data.</text>
</comment>
<gene>
    <name evidence="5" type="ORF">ZOD2009_05307</name>
</gene>
<evidence type="ECO:0000256" key="2">
    <source>
        <dbReference type="ARBA" id="ARBA00022801"/>
    </source>
</evidence>
<evidence type="ECO:0000313" key="5">
    <source>
        <dbReference type="EMBL" id="EFW93255.1"/>
    </source>
</evidence>
<keyword evidence="1" id="KW-0732">Signal</keyword>
<dbReference type="PATRIC" id="fig|797209.4.peg.1052"/>
<dbReference type="InterPro" id="IPR013783">
    <property type="entry name" value="Ig-like_fold"/>
</dbReference>
<dbReference type="InterPro" id="IPR035986">
    <property type="entry name" value="PKD_dom_sf"/>
</dbReference>
<dbReference type="SMART" id="SM00089">
    <property type="entry name" value="PKD"/>
    <property type="match status" value="1"/>
</dbReference>
<dbReference type="InterPro" id="IPR010126">
    <property type="entry name" value="Esterase_phb"/>
</dbReference>
<dbReference type="Pfam" id="PF18911">
    <property type="entry name" value="PKD_4"/>
    <property type="match status" value="1"/>
</dbReference>
<dbReference type="InterPro" id="IPR029058">
    <property type="entry name" value="AB_hydrolase_fold"/>
</dbReference>
<accession>E7QQJ1</accession>
<dbReference type="eggNOG" id="arCOG07581">
    <property type="taxonomic scope" value="Archaea"/>
</dbReference>
<dbReference type="GO" id="GO:0016787">
    <property type="term" value="F:hydrolase activity"/>
    <property type="evidence" value="ECO:0007669"/>
    <property type="project" value="UniProtKB-KW"/>
</dbReference>
<dbReference type="GO" id="GO:0005576">
    <property type="term" value="C:extracellular region"/>
    <property type="evidence" value="ECO:0007669"/>
    <property type="project" value="InterPro"/>
</dbReference>
<dbReference type="AlphaFoldDB" id="E7QQJ1"/>
<evidence type="ECO:0000259" key="4">
    <source>
        <dbReference type="PROSITE" id="PS50093"/>
    </source>
</evidence>
<dbReference type="CDD" id="cd00146">
    <property type="entry name" value="PKD"/>
    <property type="match status" value="1"/>
</dbReference>
<dbReference type="PROSITE" id="PS51318">
    <property type="entry name" value="TAT"/>
    <property type="match status" value="1"/>
</dbReference>
<dbReference type="Pfam" id="PF10503">
    <property type="entry name" value="Esterase_PHB"/>
    <property type="match status" value="1"/>
</dbReference>
<dbReference type="InterPro" id="IPR050955">
    <property type="entry name" value="Plant_Biomass_Hydrol_Est"/>
</dbReference>
<dbReference type="PANTHER" id="PTHR43037">
    <property type="entry name" value="UNNAMED PRODUCT-RELATED"/>
    <property type="match status" value="1"/>
</dbReference>
<protein>
    <submittedName>
        <fullName evidence="5">Poly(3-hydroxybutyrate) depolymerase</fullName>
    </submittedName>
</protein>
<proteinExistence type="predicted"/>
<sequence length="490" mass="50266">MSVTMKRRTLLKSVGATVGAGALLSGASSAAAGSYTSETYSGRTYTKYVPTGADGSAIPLVVMLHGCTQSPDQFKDETKMNEVAESETFIAIYPDQTTSANANECWNWFEDANTTRGNGEAALITGMARDVMATNAVDESRVFLAGFSAGAGMVPNLLAAYPDVYAAGAVHSGLEYDAADSVTGGTTAMTQGGPDPQQQGTAAYQAMESNGVTDTIPTIVFHGTSDYTVYPENGEQAAEQATQTNDLAADGTDDDGIDYTADATRDGQAESLSYTVSEYHDENGNTVVEKWTVDSMGHAWSGGAQGGLYTAPGGPDASQIIWNFFADHPRDGGGDGGGGGDGNTAPTAAAGATPSSPAVGETVTFDASQSSDSDGSIASYDWAFGDGASASGATVTHSYGSSGEYTVTVTVTDDDGATATDSVTVTVGSGFSGYCGTAYNYEHGDAGRAYQDTSTGAYYAVGSDDYLGFPAYTSTLKETSEGYYETVSSC</sequence>